<evidence type="ECO:0000313" key="10">
    <source>
        <dbReference type="EMBL" id="CAI5439681.1"/>
    </source>
</evidence>
<evidence type="ECO:0000256" key="2">
    <source>
        <dbReference type="ARBA" id="ARBA00022737"/>
    </source>
</evidence>
<evidence type="ECO:0000313" key="11">
    <source>
        <dbReference type="Proteomes" id="UP001152747"/>
    </source>
</evidence>
<dbReference type="PANTHER" id="PTHR24388:SF53">
    <property type="entry name" value="CHORION TRANSCRIPTION FACTOR CF2-RELATED"/>
    <property type="match status" value="1"/>
</dbReference>
<dbReference type="SMART" id="SM00355">
    <property type="entry name" value="ZnF_C2H2"/>
    <property type="match status" value="4"/>
</dbReference>
<feature type="domain" description="C2H2-type" evidence="9">
    <location>
        <begin position="421"/>
        <end position="447"/>
    </location>
</feature>
<dbReference type="SUPFAM" id="SSF57667">
    <property type="entry name" value="beta-beta-alpha zinc fingers"/>
    <property type="match status" value="3"/>
</dbReference>
<feature type="region of interest" description="Disordered" evidence="8">
    <location>
        <begin position="326"/>
        <end position="345"/>
    </location>
</feature>
<dbReference type="InterPro" id="IPR050527">
    <property type="entry name" value="Snail/Krueppel_Znf"/>
</dbReference>
<keyword evidence="7" id="KW-0175">Coiled coil</keyword>
<evidence type="ECO:0000256" key="6">
    <source>
        <dbReference type="PROSITE-ProRule" id="PRU00042"/>
    </source>
</evidence>
<dbReference type="GO" id="GO:0005634">
    <property type="term" value="C:nucleus"/>
    <property type="evidence" value="ECO:0007669"/>
    <property type="project" value="UniProtKB-ARBA"/>
</dbReference>
<dbReference type="PANTHER" id="PTHR24388">
    <property type="entry name" value="ZINC FINGER PROTEIN"/>
    <property type="match status" value="1"/>
</dbReference>
<feature type="domain" description="C2H2-type" evidence="9">
    <location>
        <begin position="448"/>
        <end position="475"/>
    </location>
</feature>
<dbReference type="EMBL" id="CANHGI010000001">
    <property type="protein sequence ID" value="CAI5439681.1"/>
    <property type="molecule type" value="Genomic_DNA"/>
</dbReference>
<keyword evidence="5" id="KW-0539">Nucleus</keyword>
<sequence length="502" mass="56868">MSPSGSNEWKLLYETNVAIFAGRLCAISIQSMEIPGNLWKLRISSSSDISILLQNSSIPPEIYQILLSRLKFILTSRSEDSSFIGIRIEQKTQEKGEFELLIEGNAKDVMKIDVKTADSEELSHHFMNCYAKEKAQNQANLAKIESLSKQLQAKEFECENLKMRCEYKEEENRLLRQLNASRTASASTSARKPCGGCAQEKCRCLNEEEEEEEDQSMDEEDDDDLEEEMEEDGEFRNNSLKTWLMQQDPSTLTLLRNSAGNMVLARKTQQNDQEPSTSSNYKIDEKMDSELMKKLGVIMRAAPESSPSSSSPNFQIVKTESSGPLTIENANNPQLVSTSSTQNSNSHQKNVVLGVVQYVICQLCPENEQKPTDISNLQEMEAHLLDKHVDKEKKQCEACPTNEIPANNIIQHMRIHTNSVYACQQCGKRGKKNYLRSHVRIHTGERPYSCETCPKAFTDSSTLRRHRLTHTGEKKYQCPVCGRAIARKDNVKVHIRSHGIHV</sequence>
<evidence type="ECO:0000259" key="9">
    <source>
        <dbReference type="PROSITE" id="PS50157"/>
    </source>
</evidence>
<dbReference type="FunFam" id="3.30.160.60:FF:000446">
    <property type="entry name" value="Zinc finger protein"/>
    <property type="match status" value="1"/>
</dbReference>
<evidence type="ECO:0000256" key="5">
    <source>
        <dbReference type="ARBA" id="ARBA00023242"/>
    </source>
</evidence>
<name>A0A9P1I7L6_9PELO</name>
<dbReference type="Pfam" id="PF00096">
    <property type="entry name" value="zf-C2H2"/>
    <property type="match status" value="2"/>
</dbReference>
<evidence type="ECO:0000256" key="3">
    <source>
        <dbReference type="ARBA" id="ARBA00022771"/>
    </source>
</evidence>
<dbReference type="GO" id="GO:0000981">
    <property type="term" value="F:DNA-binding transcription factor activity, RNA polymerase II-specific"/>
    <property type="evidence" value="ECO:0007669"/>
    <property type="project" value="TreeGrafter"/>
</dbReference>
<evidence type="ECO:0000256" key="7">
    <source>
        <dbReference type="SAM" id="Coils"/>
    </source>
</evidence>
<gene>
    <name evidence="10" type="ORF">CAMP_LOCUS2318</name>
</gene>
<evidence type="ECO:0000256" key="4">
    <source>
        <dbReference type="ARBA" id="ARBA00022833"/>
    </source>
</evidence>
<dbReference type="Proteomes" id="UP001152747">
    <property type="component" value="Unassembled WGS sequence"/>
</dbReference>
<reference evidence="10" key="1">
    <citation type="submission" date="2022-11" db="EMBL/GenBank/DDBJ databases">
        <authorList>
            <person name="Kikuchi T."/>
        </authorList>
    </citation>
    <scope>NUCLEOTIDE SEQUENCE</scope>
    <source>
        <strain evidence="10">PS1010</strain>
    </source>
</reference>
<feature type="coiled-coil region" evidence="7">
    <location>
        <begin position="134"/>
        <end position="173"/>
    </location>
</feature>
<comment type="caution">
    <text evidence="10">The sequence shown here is derived from an EMBL/GenBank/DDBJ whole genome shotgun (WGS) entry which is preliminary data.</text>
</comment>
<dbReference type="InterPro" id="IPR036236">
    <property type="entry name" value="Znf_C2H2_sf"/>
</dbReference>
<proteinExistence type="predicted"/>
<keyword evidence="3 6" id="KW-0863">Zinc-finger</keyword>
<dbReference type="FunFam" id="3.30.160.60:FF:002343">
    <property type="entry name" value="Zinc finger protein 33A"/>
    <property type="match status" value="1"/>
</dbReference>
<dbReference type="GO" id="GO:0000978">
    <property type="term" value="F:RNA polymerase II cis-regulatory region sequence-specific DNA binding"/>
    <property type="evidence" value="ECO:0007669"/>
    <property type="project" value="TreeGrafter"/>
</dbReference>
<evidence type="ECO:0000256" key="1">
    <source>
        <dbReference type="ARBA" id="ARBA00022723"/>
    </source>
</evidence>
<dbReference type="GO" id="GO:0000122">
    <property type="term" value="P:negative regulation of transcription by RNA polymerase II"/>
    <property type="evidence" value="ECO:0007669"/>
    <property type="project" value="UniProtKB-ARBA"/>
</dbReference>
<protein>
    <recommendedName>
        <fullName evidence="9">C2H2-type domain-containing protein</fullName>
    </recommendedName>
</protein>
<keyword evidence="4" id="KW-0862">Zinc</keyword>
<dbReference type="PROSITE" id="PS50157">
    <property type="entry name" value="ZINC_FINGER_C2H2_2"/>
    <property type="match status" value="3"/>
</dbReference>
<dbReference type="Gene3D" id="3.30.160.60">
    <property type="entry name" value="Classic Zinc Finger"/>
    <property type="match status" value="3"/>
</dbReference>
<feature type="domain" description="C2H2-type" evidence="9">
    <location>
        <begin position="476"/>
        <end position="502"/>
    </location>
</feature>
<keyword evidence="2" id="KW-0677">Repeat</keyword>
<dbReference type="PROSITE" id="PS00028">
    <property type="entry name" value="ZINC_FINGER_C2H2_1"/>
    <property type="match status" value="2"/>
</dbReference>
<keyword evidence="11" id="KW-1185">Reference proteome</keyword>
<feature type="region of interest" description="Disordered" evidence="8">
    <location>
        <begin position="207"/>
        <end position="237"/>
    </location>
</feature>
<dbReference type="OrthoDB" id="3437960at2759"/>
<dbReference type="AlphaFoldDB" id="A0A9P1I7L6"/>
<dbReference type="GO" id="GO:0008270">
    <property type="term" value="F:zinc ion binding"/>
    <property type="evidence" value="ECO:0007669"/>
    <property type="project" value="UniProtKB-KW"/>
</dbReference>
<evidence type="ECO:0000256" key="8">
    <source>
        <dbReference type="SAM" id="MobiDB-lite"/>
    </source>
</evidence>
<accession>A0A9P1I7L6</accession>
<organism evidence="10 11">
    <name type="scientific">Caenorhabditis angaria</name>
    <dbReference type="NCBI Taxonomy" id="860376"/>
    <lineage>
        <taxon>Eukaryota</taxon>
        <taxon>Metazoa</taxon>
        <taxon>Ecdysozoa</taxon>
        <taxon>Nematoda</taxon>
        <taxon>Chromadorea</taxon>
        <taxon>Rhabditida</taxon>
        <taxon>Rhabditina</taxon>
        <taxon>Rhabditomorpha</taxon>
        <taxon>Rhabditoidea</taxon>
        <taxon>Rhabditidae</taxon>
        <taxon>Peloderinae</taxon>
        <taxon>Caenorhabditis</taxon>
    </lineage>
</organism>
<dbReference type="InterPro" id="IPR013087">
    <property type="entry name" value="Znf_C2H2_type"/>
</dbReference>
<keyword evidence="1" id="KW-0479">Metal-binding</keyword>
<feature type="compositionally biased region" description="Acidic residues" evidence="8">
    <location>
        <begin position="207"/>
        <end position="233"/>
    </location>
</feature>
<feature type="compositionally biased region" description="Polar residues" evidence="8">
    <location>
        <begin position="326"/>
        <end position="336"/>
    </location>
</feature>